<evidence type="ECO:0000313" key="2">
    <source>
        <dbReference type="Proteomes" id="UP001055811"/>
    </source>
</evidence>
<reference evidence="2" key="1">
    <citation type="journal article" date="2022" name="Mol. Ecol. Resour.">
        <title>The genomes of chicory, endive, great burdock and yacon provide insights into Asteraceae palaeo-polyploidization history and plant inulin production.</title>
        <authorList>
            <person name="Fan W."/>
            <person name="Wang S."/>
            <person name="Wang H."/>
            <person name="Wang A."/>
            <person name="Jiang F."/>
            <person name="Liu H."/>
            <person name="Zhao H."/>
            <person name="Xu D."/>
            <person name="Zhang Y."/>
        </authorList>
    </citation>
    <scope>NUCLEOTIDE SEQUENCE [LARGE SCALE GENOMIC DNA]</scope>
    <source>
        <strain evidence="2">cv. Punajuju</strain>
    </source>
</reference>
<organism evidence="1 2">
    <name type="scientific">Cichorium intybus</name>
    <name type="common">Chicory</name>
    <dbReference type="NCBI Taxonomy" id="13427"/>
    <lineage>
        <taxon>Eukaryota</taxon>
        <taxon>Viridiplantae</taxon>
        <taxon>Streptophyta</taxon>
        <taxon>Embryophyta</taxon>
        <taxon>Tracheophyta</taxon>
        <taxon>Spermatophyta</taxon>
        <taxon>Magnoliopsida</taxon>
        <taxon>eudicotyledons</taxon>
        <taxon>Gunneridae</taxon>
        <taxon>Pentapetalae</taxon>
        <taxon>asterids</taxon>
        <taxon>campanulids</taxon>
        <taxon>Asterales</taxon>
        <taxon>Asteraceae</taxon>
        <taxon>Cichorioideae</taxon>
        <taxon>Cichorieae</taxon>
        <taxon>Cichoriinae</taxon>
        <taxon>Cichorium</taxon>
    </lineage>
</organism>
<protein>
    <submittedName>
        <fullName evidence="1">Uncharacterized protein</fullName>
    </submittedName>
</protein>
<reference evidence="1 2" key="2">
    <citation type="journal article" date="2022" name="Mol. Ecol. Resour.">
        <title>The genomes of chicory, endive, great burdock and yacon provide insights into Asteraceae paleo-polyploidization history and plant inulin production.</title>
        <authorList>
            <person name="Fan W."/>
            <person name="Wang S."/>
            <person name="Wang H."/>
            <person name="Wang A."/>
            <person name="Jiang F."/>
            <person name="Liu H."/>
            <person name="Zhao H."/>
            <person name="Xu D."/>
            <person name="Zhang Y."/>
        </authorList>
    </citation>
    <scope>NUCLEOTIDE SEQUENCE [LARGE SCALE GENOMIC DNA]</scope>
    <source>
        <strain evidence="2">cv. Punajuju</strain>
        <tissue evidence="1">Leaves</tissue>
    </source>
</reference>
<name>A0ACB9AEW1_CICIN</name>
<proteinExistence type="predicted"/>
<sequence length="89" mass="9998">MYARSTFHACMMHLCAYDALLLGNKKGRLHSSLEVVGSSPKDFAVIASQRLTNVRFGCQCDRGCLMVRSEVEKSKHSRVDDYIVTKSLE</sequence>
<dbReference type="EMBL" id="CM042015">
    <property type="protein sequence ID" value="KAI3708677.1"/>
    <property type="molecule type" value="Genomic_DNA"/>
</dbReference>
<evidence type="ECO:0000313" key="1">
    <source>
        <dbReference type="EMBL" id="KAI3708677.1"/>
    </source>
</evidence>
<gene>
    <name evidence="1" type="ORF">L2E82_38020</name>
</gene>
<accession>A0ACB9AEW1</accession>
<keyword evidence="2" id="KW-1185">Reference proteome</keyword>
<dbReference type="Proteomes" id="UP001055811">
    <property type="component" value="Linkage Group LG07"/>
</dbReference>
<comment type="caution">
    <text evidence="1">The sequence shown here is derived from an EMBL/GenBank/DDBJ whole genome shotgun (WGS) entry which is preliminary data.</text>
</comment>